<dbReference type="SMART" id="SM00367">
    <property type="entry name" value="LRR_CC"/>
    <property type="match status" value="7"/>
</dbReference>
<dbReference type="InterPro" id="IPR057207">
    <property type="entry name" value="FBXL15_LRR"/>
</dbReference>
<dbReference type="InterPro" id="IPR006553">
    <property type="entry name" value="Leu-rich_rpt_Cys-con_subtyp"/>
</dbReference>
<dbReference type="GO" id="GO:0031146">
    <property type="term" value="P:SCF-dependent proteasomal ubiquitin-dependent protein catabolic process"/>
    <property type="evidence" value="ECO:0007669"/>
    <property type="project" value="TreeGrafter"/>
</dbReference>
<dbReference type="FunFam" id="1.20.1280.50:FF:000023">
    <property type="entry name" value="F-box/LRR-repeat protein 4"/>
    <property type="match status" value="1"/>
</dbReference>
<feature type="domain" description="F-box/LRR-repeat protein 15-like leucin rich repeat" evidence="2">
    <location>
        <begin position="161"/>
        <end position="313"/>
    </location>
</feature>
<dbReference type="InterPro" id="IPR032675">
    <property type="entry name" value="LRR_dom_sf"/>
</dbReference>
<feature type="domain" description="F-box/LRR-repeat protein 15-like leucin rich repeat" evidence="2">
    <location>
        <begin position="316"/>
        <end position="375"/>
    </location>
</feature>
<evidence type="ECO:0000313" key="4">
    <source>
        <dbReference type="Proteomes" id="UP001054889"/>
    </source>
</evidence>
<dbReference type="AlphaFoldDB" id="A0AAV5D4B5"/>
<dbReference type="SUPFAM" id="SSF81383">
    <property type="entry name" value="F-box domain"/>
    <property type="match status" value="1"/>
</dbReference>
<dbReference type="InterPro" id="IPR036047">
    <property type="entry name" value="F-box-like_dom_sf"/>
</dbReference>
<evidence type="ECO:0000313" key="3">
    <source>
        <dbReference type="EMBL" id="GJN05002.1"/>
    </source>
</evidence>
<dbReference type="PANTHER" id="PTHR13318">
    <property type="entry name" value="PARTNER OF PAIRED, ISOFORM B-RELATED"/>
    <property type="match status" value="1"/>
</dbReference>
<sequence length="384" mass="41506">MRGADIINPALPDELLDDVLRRVGAGADGAGSKRDLDACALVCRRWSRLERASRRRARLAASGARADEVLRLVAERFPALADVSVDERLTVGSPAGASGSASRSRRPARSSTPFRRRRRLPHVIGLGLHIAPFPLDQPTGDDGTEHSCLTDVGLTHLARGCKRLEKLSLIWCSAISSTGLVSIAENCKNLTSLDLQVNNLLICSALQCVGASDEALDAIGSFCLLLEILSLNNFERFTDRGLLELSLIYCPRIQNSAFLEIGRGCSLLRSLYLVDCSRISDDALCHIAQGCKNLTELSVRRGYEIGDKALISIAENCKSLRELTLQFCERVSDAGVIAIAESCSLQKLNLCGCQLITDSGLTAIARGCPDLISLDISVLRVHIL</sequence>
<feature type="compositionally biased region" description="Basic residues" evidence="1">
    <location>
        <begin position="103"/>
        <end position="114"/>
    </location>
</feature>
<dbReference type="EMBL" id="BQKI01000011">
    <property type="protein sequence ID" value="GJN05002.1"/>
    <property type="molecule type" value="Genomic_DNA"/>
</dbReference>
<protein>
    <recommendedName>
        <fullName evidence="2">F-box/LRR-repeat protein 15-like leucin rich repeat domain-containing protein</fullName>
    </recommendedName>
</protein>
<dbReference type="Pfam" id="PF25372">
    <property type="entry name" value="DUF7885"/>
    <property type="match status" value="2"/>
</dbReference>
<dbReference type="SUPFAM" id="SSF52047">
    <property type="entry name" value="RNI-like"/>
    <property type="match status" value="1"/>
</dbReference>
<evidence type="ECO:0000259" key="2">
    <source>
        <dbReference type="Pfam" id="PF25372"/>
    </source>
</evidence>
<reference evidence="3" key="1">
    <citation type="journal article" date="2018" name="DNA Res.">
        <title>Multiple hybrid de novo genome assembly of finger millet, an orphan allotetraploid crop.</title>
        <authorList>
            <person name="Hatakeyama M."/>
            <person name="Aluri S."/>
            <person name="Balachadran M.T."/>
            <person name="Sivarajan S.R."/>
            <person name="Patrignani A."/>
            <person name="Gruter S."/>
            <person name="Poveda L."/>
            <person name="Shimizu-Inatsugi R."/>
            <person name="Baeten J."/>
            <person name="Francoijs K.J."/>
            <person name="Nataraja K.N."/>
            <person name="Reddy Y.A.N."/>
            <person name="Phadnis S."/>
            <person name="Ravikumar R.L."/>
            <person name="Schlapbach R."/>
            <person name="Sreeman S.M."/>
            <person name="Shimizu K.K."/>
        </authorList>
    </citation>
    <scope>NUCLEOTIDE SEQUENCE</scope>
</reference>
<comment type="caution">
    <text evidence="3">The sequence shown here is derived from an EMBL/GenBank/DDBJ whole genome shotgun (WGS) entry which is preliminary data.</text>
</comment>
<proteinExistence type="predicted"/>
<keyword evidence="4" id="KW-1185">Reference proteome</keyword>
<feature type="compositionally biased region" description="Low complexity" evidence="1">
    <location>
        <begin position="92"/>
        <end position="102"/>
    </location>
</feature>
<gene>
    <name evidence="3" type="primary">ga22595</name>
    <name evidence="3" type="ORF">PR202_ga22595</name>
</gene>
<organism evidence="3 4">
    <name type="scientific">Eleusine coracana subsp. coracana</name>
    <dbReference type="NCBI Taxonomy" id="191504"/>
    <lineage>
        <taxon>Eukaryota</taxon>
        <taxon>Viridiplantae</taxon>
        <taxon>Streptophyta</taxon>
        <taxon>Embryophyta</taxon>
        <taxon>Tracheophyta</taxon>
        <taxon>Spermatophyta</taxon>
        <taxon>Magnoliopsida</taxon>
        <taxon>Liliopsida</taxon>
        <taxon>Poales</taxon>
        <taxon>Poaceae</taxon>
        <taxon>PACMAD clade</taxon>
        <taxon>Chloridoideae</taxon>
        <taxon>Cynodonteae</taxon>
        <taxon>Eleusininae</taxon>
        <taxon>Eleusine</taxon>
    </lineage>
</organism>
<evidence type="ECO:0000256" key="1">
    <source>
        <dbReference type="SAM" id="MobiDB-lite"/>
    </source>
</evidence>
<dbReference type="Gene3D" id="3.80.10.10">
    <property type="entry name" value="Ribonuclease Inhibitor"/>
    <property type="match status" value="3"/>
</dbReference>
<accession>A0AAV5D4B5</accession>
<dbReference type="Proteomes" id="UP001054889">
    <property type="component" value="Unassembled WGS sequence"/>
</dbReference>
<name>A0AAV5D4B5_ELECO</name>
<dbReference type="PANTHER" id="PTHR13318:SF190">
    <property type="entry name" value="PARTNER OF PAIRED, ISOFORM B"/>
    <property type="match status" value="1"/>
</dbReference>
<dbReference type="GO" id="GO:0019005">
    <property type="term" value="C:SCF ubiquitin ligase complex"/>
    <property type="evidence" value="ECO:0007669"/>
    <property type="project" value="TreeGrafter"/>
</dbReference>
<reference evidence="3" key="2">
    <citation type="submission" date="2021-12" db="EMBL/GenBank/DDBJ databases">
        <title>Resequencing data analysis of finger millet.</title>
        <authorList>
            <person name="Hatakeyama M."/>
            <person name="Aluri S."/>
            <person name="Balachadran M.T."/>
            <person name="Sivarajan S.R."/>
            <person name="Poveda L."/>
            <person name="Shimizu-Inatsugi R."/>
            <person name="Schlapbach R."/>
            <person name="Sreeman S.M."/>
            <person name="Shimizu K.K."/>
        </authorList>
    </citation>
    <scope>NUCLEOTIDE SEQUENCE</scope>
</reference>
<feature type="region of interest" description="Disordered" evidence="1">
    <location>
        <begin position="92"/>
        <end position="114"/>
    </location>
</feature>